<keyword evidence="2" id="KW-1185">Reference proteome</keyword>
<dbReference type="EMBL" id="ACYG01000022">
    <property type="protein sequence ID" value="EEV17872.1"/>
    <property type="molecule type" value="Genomic_DNA"/>
</dbReference>
<accession>C8PH51</accession>
<comment type="caution">
    <text evidence="1">The sequence shown here is derived from an EMBL/GenBank/DDBJ whole genome shotgun (WGS) entry which is preliminary data.</text>
</comment>
<reference evidence="1 2" key="1">
    <citation type="submission" date="2009-07" db="EMBL/GenBank/DDBJ databases">
        <authorList>
            <person name="Madupu R."/>
            <person name="Sebastian Y."/>
            <person name="Durkin A.S."/>
            <person name="Torralba M."/>
            <person name="Methe B."/>
            <person name="Sutton G.G."/>
            <person name="Strausberg R.L."/>
            <person name="Nelson K.E."/>
        </authorList>
    </citation>
    <scope>NUCLEOTIDE SEQUENCE [LARGE SCALE GENOMIC DNA]</scope>
    <source>
        <strain evidence="1 2">RM3268</strain>
    </source>
</reference>
<dbReference type="Proteomes" id="UP000005709">
    <property type="component" value="Unassembled WGS sequence"/>
</dbReference>
<proteinExistence type="predicted"/>
<sequence>MLAVQNFAQAQNPHQAILCRCKISRSQLRSVEFLVVQMGVQNLRRVVGVLGAKDAVSSTDGASL</sequence>
<dbReference type="AlphaFoldDB" id="C8PH51"/>
<evidence type="ECO:0000313" key="1">
    <source>
        <dbReference type="EMBL" id="EEV17872.1"/>
    </source>
</evidence>
<evidence type="ECO:0000313" key="2">
    <source>
        <dbReference type="Proteomes" id="UP000005709"/>
    </source>
</evidence>
<protein>
    <submittedName>
        <fullName evidence="1">Uncharacterized protein</fullName>
    </submittedName>
</protein>
<name>C8PH51_9BACT</name>
<gene>
    <name evidence="1" type="ORF">CAMGR0001_2239</name>
</gene>
<organism evidence="1 2">
    <name type="scientific">Campylobacter gracilis RM3268</name>
    <dbReference type="NCBI Taxonomy" id="553220"/>
    <lineage>
        <taxon>Bacteria</taxon>
        <taxon>Pseudomonadati</taxon>
        <taxon>Campylobacterota</taxon>
        <taxon>Epsilonproteobacteria</taxon>
        <taxon>Campylobacterales</taxon>
        <taxon>Campylobacteraceae</taxon>
        <taxon>Campylobacter</taxon>
    </lineage>
</organism>